<dbReference type="GO" id="GO:0032396">
    <property type="term" value="F:inhibitory MHC class I receptor activity"/>
    <property type="evidence" value="ECO:0007669"/>
    <property type="project" value="TreeGrafter"/>
</dbReference>
<evidence type="ECO:0000256" key="6">
    <source>
        <dbReference type="ARBA" id="ARBA00022989"/>
    </source>
</evidence>
<keyword evidence="7" id="KW-0472">Membrane</keyword>
<dbReference type="InterPro" id="IPR013783">
    <property type="entry name" value="Ig-like_fold"/>
</dbReference>
<evidence type="ECO:0000256" key="2">
    <source>
        <dbReference type="ARBA" id="ARBA00022475"/>
    </source>
</evidence>
<keyword evidence="6" id="KW-1133">Transmembrane helix</keyword>
<dbReference type="InterPro" id="IPR003599">
    <property type="entry name" value="Ig_sub"/>
</dbReference>
<evidence type="ECO:0000256" key="12">
    <source>
        <dbReference type="SAM" id="SignalP"/>
    </source>
</evidence>
<dbReference type="InterPro" id="IPR050412">
    <property type="entry name" value="Ig-like_Receptors_ImmuneReg"/>
</dbReference>
<dbReference type="GO" id="GO:0002764">
    <property type="term" value="P:immune response-regulating signaling pathway"/>
    <property type="evidence" value="ECO:0007669"/>
    <property type="project" value="TreeGrafter"/>
</dbReference>
<dbReference type="Gene3D" id="2.60.40.10">
    <property type="entry name" value="Immunoglobulins"/>
    <property type="match status" value="5"/>
</dbReference>
<evidence type="ECO:0000259" key="13">
    <source>
        <dbReference type="PROSITE" id="PS50835"/>
    </source>
</evidence>
<evidence type="ECO:0000256" key="10">
    <source>
        <dbReference type="ARBA" id="ARBA00023319"/>
    </source>
</evidence>
<evidence type="ECO:0000313" key="15">
    <source>
        <dbReference type="Proteomes" id="UP000472241"/>
    </source>
</evidence>
<reference evidence="14" key="1">
    <citation type="submission" date="2025-08" db="UniProtKB">
        <authorList>
            <consortium name="Ensembl"/>
        </authorList>
    </citation>
    <scope>IDENTIFICATION</scope>
</reference>
<sequence>MTPTLTALLLLGEISGGEGILCFLPGTLPKPSIWAEPGSVVLRGSAVTIWCQGILEAQVFFLVKEEHSGFWDVHFPKKPGNTAKFSITHMTDRHAGRYHCSYRRPAGLSERSDPLELVVTGFHGKPQLSALPSPVVTSGGKVTLQCASWEKFDRFVLRKEGEPRPSSTLDSQRPTSGQFQALFPVGPVTPNVRWTFRCYGYFSKTPQMWSYPSKPLELLVSGTLPKPSIWAEPGSVVPWGSAVTIWCQGTLEAAEFYLDKDGHSVPWDRQPAVEPRDKAKFSIIYMTEQYAGQYHCYYRSPTGLSERSDPLELVVTGARFHGKPTLSALPNPMVSSGGKVTLQCASWVGFHRFVLMKEGEPRPTWTLDSQRRTSGQFQALFPVGPVTPRLRWTFRCYGYFRNTPHMWSLSSDPLELLVSGEGVQPYALCVLMIYSGLCPQELPGLGWEPGEGGGALQRGSLKGRSISQESSDKASFSLGFMSAHNAGRYQCHITAGTAGHSGKLAPPLGPLLQVEGNRVVASGDSRNVSLSSDAPRHLELKFPREKRQALFPVGPVSTSHGGTYRCYVSPASYPYVWSLPSDPLHLQVTGEGPLPCPTYFLERQEELKGSHTESQQRGQSSPSSGSRVCEGGSRSIQVTNFPPAGLYRKPSLSAQQGPQCPGERM</sequence>
<feature type="compositionally biased region" description="Low complexity" evidence="11">
    <location>
        <begin position="615"/>
        <end position="627"/>
    </location>
</feature>
<evidence type="ECO:0000313" key="14">
    <source>
        <dbReference type="Ensembl" id="ENSLCNP00005027962.1"/>
    </source>
</evidence>
<dbReference type="GO" id="GO:0019221">
    <property type="term" value="P:cytokine-mediated signaling pathway"/>
    <property type="evidence" value="ECO:0007669"/>
    <property type="project" value="TreeGrafter"/>
</dbReference>
<keyword evidence="4 12" id="KW-0732">Signal</keyword>
<dbReference type="Pfam" id="PF13895">
    <property type="entry name" value="Ig_2"/>
    <property type="match status" value="2"/>
</dbReference>
<proteinExistence type="predicted"/>
<evidence type="ECO:0000256" key="4">
    <source>
        <dbReference type="ARBA" id="ARBA00022729"/>
    </source>
</evidence>
<keyword evidence="9" id="KW-0325">Glycoprotein</keyword>
<dbReference type="FunFam" id="2.60.40.10:FF:000049">
    <property type="entry name" value="Leukocyte immunoglobulin-like receptor subfamily B member 1"/>
    <property type="match status" value="5"/>
</dbReference>
<dbReference type="GO" id="GO:0005886">
    <property type="term" value="C:plasma membrane"/>
    <property type="evidence" value="ECO:0007669"/>
    <property type="project" value="TreeGrafter"/>
</dbReference>
<evidence type="ECO:0000256" key="3">
    <source>
        <dbReference type="ARBA" id="ARBA00022692"/>
    </source>
</evidence>
<organism evidence="14 15">
    <name type="scientific">Lynx canadensis</name>
    <name type="common">Canada lynx</name>
    <name type="synonym">Felis canadensis</name>
    <dbReference type="NCBI Taxonomy" id="61383"/>
    <lineage>
        <taxon>Eukaryota</taxon>
        <taxon>Metazoa</taxon>
        <taxon>Chordata</taxon>
        <taxon>Craniata</taxon>
        <taxon>Vertebrata</taxon>
        <taxon>Euteleostomi</taxon>
        <taxon>Mammalia</taxon>
        <taxon>Eutheria</taxon>
        <taxon>Laurasiatheria</taxon>
        <taxon>Carnivora</taxon>
        <taxon>Feliformia</taxon>
        <taxon>Felidae</taxon>
        <taxon>Felinae</taxon>
        <taxon>Lynx</taxon>
    </lineage>
</organism>
<feature type="domain" description="Ig-like" evidence="13">
    <location>
        <begin position="225"/>
        <end position="312"/>
    </location>
</feature>
<accession>A0A667ISW2</accession>
<keyword evidence="8" id="KW-1015">Disulfide bond</keyword>
<dbReference type="InterPro" id="IPR036179">
    <property type="entry name" value="Ig-like_dom_sf"/>
</dbReference>
<dbReference type="PANTHER" id="PTHR11738:SF179">
    <property type="entry name" value="LEUKOCYTE IMMUNOGLOBULIN-LIKE RECEPTOR SUBFAMILY A MEMBER 5"/>
    <property type="match status" value="1"/>
</dbReference>
<evidence type="ECO:0000256" key="7">
    <source>
        <dbReference type="ARBA" id="ARBA00023136"/>
    </source>
</evidence>
<keyword evidence="2" id="KW-1003">Cell membrane</keyword>
<evidence type="ECO:0000256" key="5">
    <source>
        <dbReference type="ARBA" id="ARBA00022737"/>
    </source>
</evidence>
<comment type="subcellular location">
    <subcellularLocation>
        <location evidence="1">Cell membrane</location>
        <topology evidence="1">Single-pass membrane protein</topology>
    </subcellularLocation>
</comment>
<keyword evidence="3" id="KW-0812">Transmembrane</keyword>
<keyword evidence="15" id="KW-1185">Reference proteome</keyword>
<evidence type="ECO:0000256" key="11">
    <source>
        <dbReference type="SAM" id="MobiDB-lite"/>
    </source>
</evidence>
<protein>
    <recommendedName>
        <fullName evidence="13">Ig-like domain-containing protein</fullName>
    </recommendedName>
</protein>
<keyword evidence="5" id="KW-0677">Repeat</keyword>
<dbReference type="SUPFAM" id="SSF48726">
    <property type="entry name" value="Immunoglobulin"/>
    <property type="match status" value="5"/>
</dbReference>
<dbReference type="Ensembl" id="ENSLCNT00005031234.1">
    <property type="protein sequence ID" value="ENSLCNP00005027962.1"/>
    <property type="gene ID" value="ENSLCNG00005018129.1"/>
</dbReference>
<feature type="region of interest" description="Disordered" evidence="11">
    <location>
        <begin position="606"/>
        <end position="665"/>
    </location>
</feature>
<dbReference type="CDD" id="cd16843">
    <property type="entry name" value="IgC2_D1_D2_LILR_KIR_like"/>
    <property type="match status" value="1"/>
</dbReference>
<dbReference type="SMART" id="SM00409">
    <property type="entry name" value="IG"/>
    <property type="match status" value="3"/>
</dbReference>
<name>A0A667ISW2_LYNCA</name>
<dbReference type="PANTHER" id="PTHR11738">
    <property type="entry name" value="MHC CLASS I NK CELL RECEPTOR"/>
    <property type="match status" value="1"/>
</dbReference>
<dbReference type="PROSITE" id="PS50835">
    <property type="entry name" value="IG_LIKE"/>
    <property type="match status" value="1"/>
</dbReference>
<reference evidence="14" key="2">
    <citation type="submission" date="2025-09" db="UniProtKB">
        <authorList>
            <consortium name="Ensembl"/>
        </authorList>
    </citation>
    <scope>IDENTIFICATION</scope>
</reference>
<evidence type="ECO:0000256" key="1">
    <source>
        <dbReference type="ARBA" id="ARBA00004162"/>
    </source>
</evidence>
<dbReference type="InterPro" id="IPR007110">
    <property type="entry name" value="Ig-like_dom"/>
</dbReference>
<keyword evidence="10" id="KW-0393">Immunoglobulin domain</keyword>
<dbReference type="Proteomes" id="UP000472241">
    <property type="component" value="Unplaced"/>
</dbReference>
<evidence type="ECO:0000256" key="8">
    <source>
        <dbReference type="ARBA" id="ARBA00023157"/>
    </source>
</evidence>
<dbReference type="AlphaFoldDB" id="A0A667ISW2"/>
<feature type="chain" id="PRO_5025394207" description="Ig-like domain-containing protein" evidence="12">
    <location>
        <begin position="20"/>
        <end position="665"/>
    </location>
</feature>
<feature type="signal peptide" evidence="12">
    <location>
        <begin position="1"/>
        <end position="19"/>
    </location>
</feature>
<evidence type="ECO:0000256" key="9">
    <source>
        <dbReference type="ARBA" id="ARBA00023180"/>
    </source>
</evidence>